<keyword evidence="2" id="KW-0663">Pyridoxal phosphate</keyword>
<dbReference type="EC" id="2.8.1.7" evidence="4"/>
<dbReference type="PANTHER" id="PTHR11601:SF36">
    <property type="entry name" value="CYSTEINE DESULFURASE NIFS-RELATED"/>
    <property type="match status" value="1"/>
</dbReference>
<dbReference type="InterPro" id="IPR000192">
    <property type="entry name" value="Aminotrans_V_dom"/>
</dbReference>
<name>A0ABU1U2D2_9BACL</name>
<dbReference type="Gene3D" id="3.40.640.10">
    <property type="entry name" value="Type I PLP-dependent aspartate aminotransferase-like (Major domain)"/>
    <property type="match status" value="1"/>
</dbReference>
<evidence type="ECO:0000313" key="5">
    <source>
        <dbReference type="Proteomes" id="UP001258181"/>
    </source>
</evidence>
<dbReference type="NCBIfam" id="NF002806">
    <property type="entry name" value="PRK02948.1"/>
    <property type="match status" value="1"/>
</dbReference>
<evidence type="ECO:0000256" key="2">
    <source>
        <dbReference type="ARBA" id="ARBA00022898"/>
    </source>
</evidence>
<dbReference type="Proteomes" id="UP001258181">
    <property type="component" value="Unassembled WGS sequence"/>
</dbReference>
<dbReference type="InterPro" id="IPR015424">
    <property type="entry name" value="PyrdxlP-dep_Trfase"/>
</dbReference>
<comment type="caution">
    <text evidence="4">The sequence shown here is derived from an EMBL/GenBank/DDBJ whole genome shotgun (WGS) entry which is preliminary data.</text>
</comment>
<dbReference type="InterPro" id="IPR015421">
    <property type="entry name" value="PyrdxlP-dep_Trfase_major"/>
</dbReference>
<gene>
    <name evidence="4" type="ORF">J2X07_002632</name>
</gene>
<evidence type="ECO:0000313" key="4">
    <source>
        <dbReference type="EMBL" id="MDR7073645.1"/>
    </source>
</evidence>
<dbReference type="SUPFAM" id="SSF53383">
    <property type="entry name" value="PLP-dependent transferases"/>
    <property type="match status" value="1"/>
</dbReference>
<dbReference type="RefSeq" id="WP_310259248.1">
    <property type="nucleotide sequence ID" value="NZ_JAVDWA010000004.1"/>
</dbReference>
<dbReference type="PIRSF" id="PIRSF005572">
    <property type="entry name" value="NifS"/>
    <property type="match status" value="1"/>
</dbReference>
<proteinExistence type="predicted"/>
<comment type="cofactor">
    <cofactor evidence="1">
        <name>pyridoxal 5'-phosphate</name>
        <dbReference type="ChEBI" id="CHEBI:597326"/>
    </cofactor>
</comment>
<sequence length="385" mass="42377">MKTLIYLDYAATTPMSKQVLEAYIHTAKNYFHNTESLHDCGQNAKDLLEHARTRMAELLGLEARGIYFTGGGSDGNFLALTSLVLGSQHKGKHILSSNIEHPSVDYTLDYLERNGFEITKVPVNHSGVITIEEIKKHIRPDTILATIQHVNSETGALQDIERLGDFLNYTGVLFHSDCVQSFTKMEVSHLKSSNLDSFTLSAHKIFGPKGTGAVYISPKLHISPILSNVTHEQGFRAGTVDLPSVVAFVTAASDAVNAQPSHYKHVSGMRNLFTSLILKNKNIIIEDTLKSSPYILPIRIKGIEGQIIMQELNRLQISVSTGSACQNGQQSPSKALLALGRTDSEAHGLVRISFSHLTKEKDIYDLYEALNKITNKLLSVRGVPS</sequence>
<protein>
    <submittedName>
        <fullName evidence="4">Cysteine desulfurase</fullName>
        <ecNumber evidence="4">2.8.1.7</ecNumber>
    </submittedName>
</protein>
<dbReference type="GO" id="GO:0031071">
    <property type="term" value="F:cysteine desulfurase activity"/>
    <property type="evidence" value="ECO:0007669"/>
    <property type="project" value="UniProtKB-EC"/>
</dbReference>
<evidence type="ECO:0000256" key="1">
    <source>
        <dbReference type="ARBA" id="ARBA00001933"/>
    </source>
</evidence>
<evidence type="ECO:0000259" key="3">
    <source>
        <dbReference type="Pfam" id="PF00266"/>
    </source>
</evidence>
<dbReference type="InterPro" id="IPR016454">
    <property type="entry name" value="Cysteine_dSase"/>
</dbReference>
<dbReference type="PANTHER" id="PTHR11601">
    <property type="entry name" value="CYSTEINE DESULFURYLASE FAMILY MEMBER"/>
    <property type="match status" value="1"/>
</dbReference>
<accession>A0ABU1U2D2</accession>
<dbReference type="EMBL" id="JAVDWA010000004">
    <property type="protein sequence ID" value="MDR7073645.1"/>
    <property type="molecule type" value="Genomic_DNA"/>
</dbReference>
<dbReference type="Gene3D" id="3.90.1150.10">
    <property type="entry name" value="Aspartate Aminotransferase, domain 1"/>
    <property type="match status" value="1"/>
</dbReference>
<keyword evidence="4" id="KW-0808">Transferase</keyword>
<dbReference type="InterPro" id="IPR015422">
    <property type="entry name" value="PyrdxlP-dep_Trfase_small"/>
</dbReference>
<keyword evidence="5" id="KW-1185">Reference proteome</keyword>
<reference evidence="4 5" key="1">
    <citation type="submission" date="2023-07" db="EMBL/GenBank/DDBJ databases">
        <title>Sorghum-associated microbial communities from plants grown in Nebraska, USA.</title>
        <authorList>
            <person name="Schachtman D."/>
        </authorList>
    </citation>
    <scope>NUCLEOTIDE SEQUENCE [LARGE SCALE GENOMIC DNA]</scope>
    <source>
        <strain evidence="4 5">BE211</strain>
    </source>
</reference>
<organism evidence="4 5">
    <name type="scientific">Fictibacillus barbaricus</name>
    <dbReference type="NCBI Taxonomy" id="182136"/>
    <lineage>
        <taxon>Bacteria</taxon>
        <taxon>Bacillati</taxon>
        <taxon>Bacillota</taxon>
        <taxon>Bacilli</taxon>
        <taxon>Bacillales</taxon>
        <taxon>Fictibacillaceae</taxon>
        <taxon>Fictibacillus</taxon>
    </lineage>
</organism>
<feature type="domain" description="Aminotransferase class V" evidence="3">
    <location>
        <begin position="5"/>
        <end position="364"/>
    </location>
</feature>
<dbReference type="Pfam" id="PF00266">
    <property type="entry name" value="Aminotran_5"/>
    <property type="match status" value="1"/>
</dbReference>